<reference evidence="1" key="1">
    <citation type="journal article" date="2019" name="Sci. Rep.">
        <title>Draft genome of Tanacetum cinerariifolium, the natural source of mosquito coil.</title>
        <authorList>
            <person name="Yamashiro T."/>
            <person name="Shiraishi A."/>
            <person name="Satake H."/>
            <person name="Nakayama K."/>
        </authorList>
    </citation>
    <scope>NUCLEOTIDE SEQUENCE</scope>
</reference>
<evidence type="ECO:0000313" key="1">
    <source>
        <dbReference type="EMBL" id="GFD25451.1"/>
    </source>
</evidence>
<dbReference type="EMBL" id="BKCJ011360782">
    <property type="protein sequence ID" value="GFD25451.1"/>
    <property type="molecule type" value="Genomic_DNA"/>
</dbReference>
<accession>A0A699UV96</accession>
<organism evidence="1">
    <name type="scientific">Tanacetum cinerariifolium</name>
    <name type="common">Dalmatian daisy</name>
    <name type="synonym">Chrysanthemum cinerariifolium</name>
    <dbReference type="NCBI Taxonomy" id="118510"/>
    <lineage>
        <taxon>Eukaryota</taxon>
        <taxon>Viridiplantae</taxon>
        <taxon>Streptophyta</taxon>
        <taxon>Embryophyta</taxon>
        <taxon>Tracheophyta</taxon>
        <taxon>Spermatophyta</taxon>
        <taxon>Magnoliopsida</taxon>
        <taxon>eudicotyledons</taxon>
        <taxon>Gunneridae</taxon>
        <taxon>Pentapetalae</taxon>
        <taxon>asterids</taxon>
        <taxon>campanulids</taxon>
        <taxon>Asterales</taxon>
        <taxon>Asteraceae</taxon>
        <taxon>Asteroideae</taxon>
        <taxon>Anthemideae</taxon>
        <taxon>Anthemidinae</taxon>
        <taxon>Tanacetum</taxon>
    </lineage>
</organism>
<gene>
    <name evidence="1" type="ORF">Tci_897420</name>
</gene>
<name>A0A699UV96_TANCI</name>
<comment type="caution">
    <text evidence="1">The sequence shown here is derived from an EMBL/GenBank/DDBJ whole genome shotgun (WGS) entry which is preliminary data.</text>
</comment>
<proteinExistence type="predicted"/>
<feature type="non-terminal residue" evidence="1">
    <location>
        <position position="92"/>
    </location>
</feature>
<dbReference type="AlphaFoldDB" id="A0A699UV96"/>
<sequence length="92" mass="10943">MFENPNVEANVWKDQKGKYGLAKVKIWKLFDSCRVHCLILSTTQIFLLVEKMYPLTHFILEQMVKDVRLEVDYESEMSLELLRLVRRQPNKG</sequence>
<protein>
    <submittedName>
        <fullName evidence="1">Uncharacterized protein</fullName>
    </submittedName>
</protein>